<evidence type="ECO:0000313" key="1">
    <source>
        <dbReference type="EMBL" id="KAJ8423658.1"/>
    </source>
</evidence>
<comment type="caution">
    <text evidence="1">The sequence shown here is derived from an EMBL/GenBank/DDBJ whole genome shotgun (WGS) entry which is preliminary data.</text>
</comment>
<evidence type="ECO:0000313" key="2">
    <source>
        <dbReference type="Proteomes" id="UP001153076"/>
    </source>
</evidence>
<dbReference type="Proteomes" id="UP001153076">
    <property type="component" value="Unassembled WGS sequence"/>
</dbReference>
<protein>
    <submittedName>
        <fullName evidence="1">Uncharacterized protein</fullName>
    </submittedName>
</protein>
<dbReference type="EMBL" id="JAKOGI010001906">
    <property type="protein sequence ID" value="KAJ8423658.1"/>
    <property type="molecule type" value="Genomic_DNA"/>
</dbReference>
<reference evidence="1" key="1">
    <citation type="submission" date="2022-04" db="EMBL/GenBank/DDBJ databases">
        <title>Carnegiea gigantea Genome sequencing and assembly v2.</title>
        <authorList>
            <person name="Copetti D."/>
            <person name="Sanderson M.J."/>
            <person name="Burquez A."/>
            <person name="Wojciechowski M.F."/>
        </authorList>
    </citation>
    <scope>NUCLEOTIDE SEQUENCE</scope>
    <source>
        <strain evidence="1">SGP5-SGP5p</strain>
        <tissue evidence="1">Aerial part</tissue>
    </source>
</reference>
<name>A0A9Q1GPA1_9CARY</name>
<dbReference type="AlphaFoldDB" id="A0A9Q1GPA1"/>
<accession>A0A9Q1GPA1</accession>
<organism evidence="1 2">
    <name type="scientific">Carnegiea gigantea</name>
    <dbReference type="NCBI Taxonomy" id="171969"/>
    <lineage>
        <taxon>Eukaryota</taxon>
        <taxon>Viridiplantae</taxon>
        <taxon>Streptophyta</taxon>
        <taxon>Embryophyta</taxon>
        <taxon>Tracheophyta</taxon>
        <taxon>Spermatophyta</taxon>
        <taxon>Magnoliopsida</taxon>
        <taxon>eudicotyledons</taxon>
        <taxon>Gunneridae</taxon>
        <taxon>Pentapetalae</taxon>
        <taxon>Caryophyllales</taxon>
        <taxon>Cactineae</taxon>
        <taxon>Cactaceae</taxon>
        <taxon>Cactoideae</taxon>
        <taxon>Echinocereeae</taxon>
        <taxon>Carnegiea</taxon>
    </lineage>
</organism>
<sequence length="161" mass="18785">MTQGQVGEVEDFRRNFVMFMLCYLDRVVFKLRSVPHQLPILRGWTNGEIKDWVRCFLEDTLDKTSAIDEKEQVNEEEHHSKGVEDEGKAALFRDGRVVTDLIITNIRRLVEVIIELQDLIPGARPPLKRVRKVVAESMSDALIRDKPKRLKVEPWYSHMTI</sequence>
<gene>
    <name evidence="1" type="ORF">Cgig2_006237</name>
</gene>
<proteinExistence type="predicted"/>
<keyword evidence="2" id="KW-1185">Reference proteome</keyword>